<dbReference type="EMBL" id="BSYO01000004">
    <property type="protein sequence ID" value="GMH03729.1"/>
    <property type="molecule type" value="Genomic_DNA"/>
</dbReference>
<protein>
    <submittedName>
        <fullName evidence="2">Uncharacterized protein</fullName>
    </submittedName>
</protein>
<evidence type="ECO:0000313" key="2">
    <source>
        <dbReference type="EMBL" id="GMH03729.1"/>
    </source>
</evidence>
<sequence>MPTTTAPPLTYAAVEKGAENTQIRGTRWPQRTLLRLNPPVKQRLLPHAATHARPSPVAGVPPLANADHHCATSVCRRR</sequence>
<feature type="compositionally biased region" description="Low complexity" evidence="1">
    <location>
        <begin position="1"/>
        <end position="13"/>
    </location>
</feature>
<reference evidence="2" key="1">
    <citation type="submission" date="2023-05" db="EMBL/GenBank/DDBJ databases">
        <title>Nepenthes gracilis genome sequencing.</title>
        <authorList>
            <person name="Fukushima K."/>
        </authorList>
    </citation>
    <scope>NUCLEOTIDE SEQUENCE</scope>
    <source>
        <strain evidence="2">SING2019-196</strain>
    </source>
</reference>
<keyword evidence="3" id="KW-1185">Reference proteome</keyword>
<feature type="region of interest" description="Disordered" evidence="1">
    <location>
        <begin position="1"/>
        <end position="31"/>
    </location>
</feature>
<evidence type="ECO:0000313" key="3">
    <source>
        <dbReference type="Proteomes" id="UP001279734"/>
    </source>
</evidence>
<gene>
    <name evidence="2" type="ORF">Nepgr_005568</name>
</gene>
<organism evidence="2 3">
    <name type="scientific">Nepenthes gracilis</name>
    <name type="common">Slender pitcher plant</name>
    <dbReference type="NCBI Taxonomy" id="150966"/>
    <lineage>
        <taxon>Eukaryota</taxon>
        <taxon>Viridiplantae</taxon>
        <taxon>Streptophyta</taxon>
        <taxon>Embryophyta</taxon>
        <taxon>Tracheophyta</taxon>
        <taxon>Spermatophyta</taxon>
        <taxon>Magnoliopsida</taxon>
        <taxon>eudicotyledons</taxon>
        <taxon>Gunneridae</taxon>
        <taxon>Pentapetalae</taxon>
        <taxon>Caryophyllales</taxon>
        <taxon>Nepenthaceae</taxon>
        <taxon>Nepenthes</taxon>
    </lineage>
</organism>
<dbReference type="Proteomes" id="UP001279734">
    <property type="component" value="Unassembled WGS sequence"/>
</dbReference>
<name>A0AAD3S3W1_NEPGR</name>
<feature type="region of interest" description="Disordered" evidence="1">
    <location>
        <begin position="46"/>
        <end position="65"/>
    </location>
</feature>
<comment type="caution">
    <text evidence="2">The sequence shown here is derived from an EMBL/GenBank/DDBJ whole genome shotgun (WGS) entry which is preliminary data.</text>
</comment>
<accession>A0AAD3S3W1</accession>
<dbReference type="AlphaFoldDB" id="A0AAD3S3W1"/>
<evidence type="ECO:0000256" key="1">
    <source>
        <dbReference type="SAM" id="MobiDB-lite"/>
    </source>
</evidence>
<proteinExistence type="predicted"/>